<dbReference type="PANTHER" id="PTHR13285">
    <property type="entry name" value="ACYLTRANSFERASE"/>
    <property type="match status" value="1"/>
</dbReference>
<dbReference type="InParanoid" id="A0A6J0BET7"/>
<dbReference type="Proteomes" id="UP000829291">
    <property type="component" value="Chromosome 4"/>
</dbReference>
<feature type="transmembrane region" description="Helical" evidence="6">
    <location>
        <begin position="252"/>
        <end position="277"/>
    </location>
</feature>
<feature type="transmembrane region" description="Helical" evidence="6">
    <location>
        <begin position="394"/>
        <end position="415"/>
    </location>
</feature>
<keyword evidence="2 6" id="KW-0812">Transmembrane</keyword>
<accession>A0A6J0BET7</accession>
<dbReference type="FunCoup" id="A0A6J0BET7">
    <property type="interactions" value="220"/>
</dbReference>
<evidence type="ECO:0000256" key="6">
    <source>
        <dbReference type="SAM" id="Phobius"/>
    </source>
</evidence>
<dbReference type="GO" id="GO:0016020">
    <property type="term" value="C:membrane"/>
    <property type="evidence" value="ECO:0007669"/>
    <property type="project" value="UniProtKB-SubCell"/>
</dbReference>
<sequence length="508" mass="59494">MKRSVALNGLELWIYFCGWTGGIIIGMYHLYLHSSSYFRYYDDVYGDFSPGWKWIGGKRDTADPEWRIWIPLLYRILPWACVQIFIGQIVKYFFSSMLLCCWYIVISLTFLWSFVGSPAIIFLLIHPTLAWLLVPLRSKIILWTLHVSCLVVLNAVKSTDCIVQKWLELEEDEYNVLTVALAWMQLKSIGFSFDNMAKYRCKSFDESFEEFVQILAYCLYLPTLFLGQLILYNDFVNGINTLYEKWTFKRVTSLILGLFRYLFWIFFTEFSLHFLYINILHFHSELLHSFNSWALYGFGYCMGQYFLNKYVVVYGFSRVIARAENIADLYTPKCIARIHLYSDMWKYFDRGLHNFLLRYIYLPVAGTKSALQKVFASFLCFSLVYVWHGTQMFILTWSVLNFIGVTIESLARTIGSTKIYIETQRKVMGPTNARRFHCILASPLLAMSAISNFYFFGGQEIGNIFVRRILGDSWKSFVTLLSVLYCCCQLSTELKIRDTKKSQPVKSD</sequence>
<dbReference type="KEGG" id="nlo:107218754"/>
<feature type="transmembrane region" description="Helical" evidence="6">
    <location>
        <begin position="214"/>
        <end position="232"/>
    </location>
</feature>
<evidence type="ECO:0000256" key="3">
    <source>
        <dbReference type="ARBA" id="ARBA00022989"/>
    </source>
</evidence>
<dbReference type="PANTHER" id="PTHR13285:SF18">
    <property type="entry name" value="PROTEIN-CYSTEINE N-PALMITOYLTRANSFERASE RASP"/>
    <property type="match status" value="1"/>
</dbReference>
<comment type="similarity">
    <text evidence="5">Belongs to the membrane-bound acyltransferase family. HHAT subfamily.</text>
</comment>
<keyword evidence="4 6" id="KW-0472">Membrane</keyword>
<keyword evidence="3 6" id="KW-1133">Transmembrane helix</keyword>
<feature type="transmembrane region" description="Helical" evidence="6">
    <location>
        <begin position="12"/>
        <end position="31"/>
    </location>
</feature>
<organism evidence="8">
    <name type="scientific">Neodiprion lecontei</name>
    <name type="common">Redheaded pine sawfly</name>
    <dbReference type="NCBI Taxonomy" id="441921"/>
    <lineage>
        <taxon>Eukaryota</taxon>
        <taxon>Metazoa</taxon>
        <taxon>Ecdysozoa</taxon>
        <taxon>Arthropoda</taxon>
        <taxon>Hexapoda</taxon>
        <taxon>Insecta</taxon>
        <taxon>Pterygota</taxon>
        <taxon>Neoptera</taxon>
        <taxon>Endopterygota</taxon>
        <taxon>Hymenoptera</taxon>
        <taxon>Tenthredinoidea</taxon>
        <taxon>Diprionidae</taxon>
        <taxon>Diprioninae</taxon>
        <taxon>Neodiprion</taxon>
    </lineage>
</organism>
<keyword evidence="7" id="KW-1185">Reference proteome</keyword>
<gene>
    <name evidence="8" type="primary">LOC107218754</name>
</gene>
<evidence type="ECO:0000313" key="7">
    <source>
        <dbReference type="Proteomes" id="UP000829291"/>
    </source>
</evidence>
<evidence type="ECO:0000313" key="8">
    <source>
        <dbReference type="RefSeq" id="XP_015512228.1"/>
    </source>
</evidence>
<dbReference type="GO" id="GO:0005783">
    <property type="term" value="C:endoplasmic reticulum"/>
    <property type="evidence" value="ECO:0007669"/>
    <property type="project" value="TreeGrafter"/>
</dbReference>
<dbReference type="Pfam" id="PF03062">
    <property type="entry name" value="MBOAT"/>
    <property type="match status" value="1"/>
</dbReference>
<feature type="transmembrane region" description="Helical" evidence="6">
    <location>
        <begin position="436"/>
        <end position="456"/>
    </location>
</feature>
<feature type="transmembrane region" description="Helical" evidence="6">
    <location>
        <begin position="76"/>
        <end position="105"/>
    </location>
</feature>
<dbReference type="InterPro" id="IPR051085">
    <property type="entry name" value="MB_O-acyltransferase"/>
</dbReference>
<proteinExistence type="inferred from homology"/>
<evidence type="ECO:0000256" key="4">
    <source>
        <dbReference type="ARBA" id="ARBA00023136"/>
    </source>
</evidence>
<reference evidence="8" key="1">
    <citation type="submission" date="2025-08" db="UniProtKB">
        <authorList>
            <consortium name="RefSeq"/>
        </authorList>
    </citation>
    <scope>IDENTIFICATION</scope>
    <source>
        <tissue evidence="8">Thorax and Abdomen</tissue>
    </source>
</reference>
<dbReference type="GeneID" id="107218754"/>
<dbReference type="AlphaFoldDB" id="A0A6J0BET7"/>
<name>A0A6J0BET7_NEOLC</name>
<protein>
    <submittedName>
        <fullName evidence="8">Protein-cysteine N-palmitoyltransferase HHAT isoform X2</fullName>
    </submittedName>
</protein>
<dbReference type="OrthoDB" id="420606at2759"/>
<evidence type="ECO:0000256" key="1">
    <source>
        <dbReference type="ARBA" id="ARBA00004141"/>
    </source>
</evidence>
<dbReference type="InterPro" id="IPR004299">
    <property type="entry name" value="MBOAT_fam"/>
</dbReference>
<evidence type="ECO:0000256" key="5">
    <source>
        <dbReference type="ARBA" id="ARBA00038268"/>
    </source>
</evidence>
<feature type="transmembrane region" description="Helical" evidence="6">
    <location>
        <begin position="111"/>
        <end position="133"/>
    </location>
</feature>
<dbReference type="GO" id="GO:0016409">
    <property type="term" value="F:palmitoyltransferase activity"/>
    <property type="evidence" value="ECO:0007669"/>
    <property type="project" value="TreeGrafter"/>
</dbReference>
<evidence type="ECO:0000256" key="2">
    <source>
        <dbReference type="ARBA" id="ARBA00022692"/>
    </source>
</evidence>
<dbReference type="CTD" id="44098"/>
<comment type="subcellular location">
    <subcellularLocation>
        <location evidence="1">Membrane</location>
        <topology evidence="1">Multi-pass membrane protein</topology>
    </subcellularLocation>
</comment>
<dbReference type="RefSeq" id="XP_015512228.1">
    <property type="nucleotide sequence ID" value="XM_015656742.2"/>
</dbReference>